<dbReference type="RefSeq" id="WP_271021936.1">
    <property type="nucleotide sequence ID" value="NZ_JAQHXR010000006.1"/>
</dbReference>
<name>A0ABT4VFU6_9HELI</name>
<dbReference type="EMBL" id="JAQHXR010000006">
    <property type="protein sequence ID" value="MDA3969576.1"/>
    <property type="molecule type" value="Genomic_DNA"/>
</dbReference>
<protein>
    <submittedName>
        <fullName evidence="2">Uncharacterized protein</fullName>
    </submittedName>
</protein>
<keyword evidence="1" id="KW-0560">Oxidoreductase</keyword>
<evidence type="ECO:0000313" key="2">
    <source>
        <dbReference type="EMBL" id="MDA3969576.1"/>
    </source>
</evidence>
<evidence type="ECO:0000313" key="3">
    <source>
        <dbReference type="Proteomes" id="UP001210261"/>
    </source>
</evidence>
<proteinExistence type="predicted"/>
<dbReference type="Proteomes" id="UP001210261">
    <property type="component" value="Unassembled WGS sequence"/>
</dbReference>
<keyword evidence="3" id="KW-1185">Reference proteome</keyword>
<dbReference type="InterPro" id="IPR029041">
    <property type="entry name" value="FAD-linked_oxidoreductase-like"/>
</dbReference>
<evidence type="ECO:0000256" key="1">
    <source>
        <dbReference type="ARBA" id="ARBA00023002"/>
    </source>
</evidence>
<organism evidence="2 3">
    <name type="scientific">Helicobacter ibis</name>
    <dbReference type="NCBI Taxonomy" id="2962633"/>
    <lineage>
        <taxon>Bacteria</taxon>
        <taxon>Pseudomonadati</taxon>
        <taxon>Campylobacterota</taxon>
        <taxon>Epsilonproteobacteria</taxon>
        <taxon>Campylobacterales</taxon>
        <taxon>Helicobacteraceae</taxon>
        <taxon>Helicobacter</taxon>
    </lineage>
</organism>
<comment type="caution">
    <text evidence="2">The sequence shown here is derived from an EMBL/GenBank/DDBJ whole genome shotgun (WGS) entry which is preliminary data.</text>
</comment>
<accession>A0ABT4VFU6</accession>
<dbReference type="SUPFAM" id="SSF51730">
    <property type="entry name" value="FAD-linked oxidoreductase"/>
    <property type="match status" value="1"/>
</dbReference>
<reference evidence="2 3" key="1">
    <citation type="submission" date="2023-01" db="EMBL/GenBank/DDBJ databases">
        <title>Description of Helicobacter ibis sp. nov. isolated from faecal droppings of black-faced ibis (Theristicus melanopis).</title>
        <authorList>
            <person name="Lopez-Cantillo M."/>
            <person name="Vidal-Veuthey B."/>
            <person name="Mella A."/>
            <person name="De La Haba R."/>
            <person name="Collado L."/>
        </authorList>
    </citation>
    <scope>NUCLEOTIDE SEQUENCE [LARGE SCALE GENOMIC DNA]</scope>
    <source>
        <strain evidence="2 3">A82</strain>
    </source>
</reference>
<sequence>MSSVDVALESIVNKIHSKDRFLSLEINPSLSAKIEENTINELRELYNIDAFVVTDSPIARFKPSSIFSSLKFQNALQKPVICTLSMRDRNSLVLCGDILGVNELGLRAFLILTGD</sequence>
<gene>
    <name evidence="2" type="ORF">PF021_07835</name>
</gene>
<dbReference type="Gene3D" id="3.20.20.220">
    <property type="match status" value="1"/>
</dbReference>